<feature type="compositionally biased region" description="Low complexity" evidence="1">
    <location>
        <begin position="410"/>
        <end position="420"/>
    </location>
</feature>
<evidence type="ECO:0000313" key="2">
    <source>
        <dbReference type="EMBL" id="CAG9825005.1"/>
    </source>
</evidence>
<dbReference type="PANTHER" id="PTHR10019">
    <property type="entry name" value="SNF5"/>
    <property type="match status" value="1"/>
</dbReference>
<feature type="compositionally biased region" description="Low complexity" evidence="1">
    <location>
        <begin position="1"/>
        <end position="11"/>
    </location>
</feature>
<evidence type="ECO:0008006" key="4">
    <source>
        <dbReference type="Google" id="ProtNLM"/>
    </source>
</evidence>
<dbReference type="AlphaFoldDB" id="A0A9N9X5I9"/>
<sequence>MDRGGQQQQAGGQQGGGGLQGGGPHHRTQDDAAVGYIFQRPPDPEFPPFGPKQLRWAHGDDSIIDNHDKWKYPMVNTKISTPPNGNGPSPYDMSQQQQQQQQHTKSMLQHQQLQQHHEHLVYMPNQLLAHAGGMPMPPHGQYLPPPPQATQQSLAAQQSMVQQMRHQSQVSQQLIPFGYSSNHQSTNQIAPAAKKLWGFETKDATSKLALNHEGVWRDPTWAAPEHNVSASLAMGRRPGGGVGGGPFTAGGNGDPTGGGILSPRGSDNGGLGVKMVEYVLGTSPTGKDSGGGSGGGLEPRMRALHLPDDKESKEMGKQPASQGSPSNKEECNGGGGGGSGGGSGGGGGQQVVVQNGQVGGPDDDKGGFNRTSNSRQPSPAEEELSKNGMAALDPSAALAVLKQQQHHQQHQQQQQQQEQQMQHHHQLHQMQQHHLAPHLGVTLAESVNQQFEHFVGEQQQQQGGSIYEQHQQYAPQPHQVDSAVLQQQQHNFDVQPVNATPAFERCRDAFEGRQRRQTERKGCGPLCVQMGVQIQLGF</sequence>
<feature type="compositionally biased region" description="Basic and acidic residues" evidence="1">
    <location>
        <begin position="299"/>
        <end position="316"/>
    </location>
</feature>
<evidence type="ECO:0000313" key="3">
    <source>
        <dbReference type="Proteomes" id="UP001153737"/>
    </source>
</evidence>
<gene>
    <name evidence="2" type="ORF">PHAECO_LOCUS12651</name>
</gene>
<feature type="region of interest" description="Disordered" evidence="1">
    <location>
        <begin position="281"/>
        <end position="386"/>
    </location>
</feature>
<feature type="region of interest" description="Disordered" evidence="1">
    <location>
        <begin position="74"/>
        <end position="116"/>
    </location>
</feature>
<feature type="compositionally biased region" description="Gly residues" evidence="1">
    <location>
        <begin position="237"/>
        <end position="260"/>
    </location>
</feature>
<feature type="compositionally biased region" description="Gly residues" evidence="1">
    <location>
        <begin position="288"/>
        <end position="297"/>
    </location>
</feature>
<name>A0A9N9X5I9_PHACE</name>
<dbReference type="Proteomes" id="UP001153737">
    <property type="component" value="Chromosome 9"/>
</dbReference>
<proteinExistence type="predicted"/>
<dbReference type="EMBL" id="OU896715">
    <property type="protein sequence ID" value="CAG9825005.1"/>
    <property type="molecule type" value="Genomic_DNA"/>
</dbReference>
<feature type="compositionally biased region" description="Gly residues" evidence="1">
    <location>
        <begin position="12"/>
        <end position="23"/>
    </location>
</feature>
<accession>A0A9N9X5I9</accession>
<feature type="region of interest" description="Disordered" evidence="1">
    <location>
        <begin position="400"/>
        <end position="435"/>
    </location>
</feature>
<feature type="region of interest" description="Disordered" evidence="1">
    <location>
        <begin position="129"/>
        <end position="151"/>
    </location>
</feature>
<feature type="compositionally biased region" description="Low complexity" evidence="1">
    <location>
        <begin position="95"/>
        <end position="114"/>
    </location>
</feature>
<reference evidence="2" key="1">
    <citation type="submission" date="2022-01" db="EMBL/GenBank/DDBJ databases">
        <authorList>
            <person name="King R."/>
        </authorList>
    </citation>
    <scope>NUCLEOTIDE SEQUENCE</scope>
</reference>
<organism evidence="2 3">
    <name type="scientific">Phaedon cochleariae</name>
    <name type="common">Mustard beetle</name>
    <dbReference type="NCBI Taxonomy" id="80249"/>
    <lineage>
        <taxon>Eukaryota</taxon>
        <taxon>Metazoa</taxon>
        <taxon>Ecdysozoa</taxon>
        <taxon>Arthropoda</taxon>
        <taxon>Hexapoda</taxon>
        <taxon>Insecta</taxon>
        <taxon>Pterygota</taxon>
        <taxon>Neoptera</taxon>
        <taxon>Endopterygota</taxon>
        <taxon>Coleoptera</taxon>
        <taxon>Polyphaga</taxon>
        <taxon>Cucujiformia</taxon>
        <taxon>Chrysomeloidea</taxon>
        <taxon>Chrysomelidae</taxon>
        <taxon>Chrysomelinae</taxon>
        <taxon>Chrysomelini</taxon>
        <taxon>Phaedon</taxon>
    </lineage>
</organism>
<feature type="region of interest" description="Disordered" evidence="1">
    <location>
        <begin position="237"/>
        <end position="268"/>
    </location>
</feature>
<evidence type="ECO:0000256" key="1">
    <source>
        <dbReference type="SAM" id="MobiDB-lite"/>
    </source>
</evidence>
<feature type="compositionally biased region" description="Gly residues" evidence="1">
    <location>
        <begin position="332"/>
        <end position="349"/>
    </location>
</feature>
<protein>
    <recommendedName>
        <fullName evidence="4">Pumilio</fullName>
    </recommendedName>
</protein>
<feature type="region of interest" description="Disordered" evidence="1">
    <location>
        <begin position="1"/>
        <end position="52"/>
    </location>
</feature>
<feature type="compositionally biased region" description="Polar residues" evidence="1">
    <location>
        <begin position="77"/>
        <end position="87"/>
    </location>
</feature>
<dbReference type="OrthoDB" id="668540at2759"/>
<keyword evidence="3" id="KW-1185">Reference proteome</keyword>
<feature type="compositionally biased region" description="Pro residues" evidence="1">
    <location>
        <begin position="135"/>
        <end position="148"/>
    </location>
</feature>
<reference evidence="2" key="2">
    <citation type="submission" date="2022-10" db="EMBL/GenBank/DDBJ databases">
        <authorList>
            <consortium name="ENA_rothamsted_submissions"/>
            <consortium name="culmorum"/>
            <person name="King R."/>
        </authorList>
    </citation>
    <scope>NUCLEOTIDE SEQUENCE</scope>
</reference>